<dbReference type="Proteomes" id="UP000483820">
    <property type="component" value="Chromosome II"/>
</dbReference>
<comment type="caution">
    <text evidence="2">The sequence shown here is derived from an EMBL/GenBank/DDBJ whole genome shotgun (WGS) entry which is preliminary data.</text>
</comment>
<dbReference type="CTD" id="9803020"/>
<dbReference type="AlphaFoldDB" id="A0A6A5HCY0"/>
<evidence type="ECO:0000313" key="3">
    <source>
        <dbReference type="Proteomes" id="UP000483820"/>
    </source>
</evidence>
<proteinExistence type="predicted"/>
<gene>
    <name evidence="2" type="ORF">GCK72_004635</name>
</gene>
<dbReference type="GeneID" id="9803020"/>
<sequence length="203" mass="23690">MRFEHRKIPDDDPQALVNSQHKDGRRKPMGNLCRRRKRANRMPRRYDATVINLCSSCIQVQKPGVRGEDVVMWTLNDNCGEKEEVVNVSGDKVIELMYKELKIDCRNTILENFDLKPWDPSKRAARFPYPDGSIVSEENDILDLSNEMDIQRASDGRLATVVISNTEFRFFVWNEPFPDAIAAKPRSDAWDGREWLIQRQIYF</sequence>
<evidence type="ECO:0000256" key="1">
    <source>
        <dbReference type="SAM" id="MobiDB-lite"/>
    </source>
</evidence>
<dbReference type="RefSeq" id="XP_053588999.1">
    <property type="nucleotide sequence ID" value="XM_053724805.1"/>
</dbReference>
<reference evidence="2 3" key="1">
    <citation type="submission" date="2019-12" db="EMBL/GenBank/DDBJ databases">
        <title>Chromosome-level assembly of the Caenorhabditis remanei genome.</title>
        <authorList>
            <person name="Teterina A.A."/>
            <person name="Willis J.H."/>
            <person name="Phillips P.C."/>
        </authorList>
    </citation>
    <scope>NUCLEOTIDE SEQUENCE [LARGE SCALE GENOMIC DNA]</scope>
    <source>
        <strain evidence="2 3">PX506</strain>
        <tissue evidence="2">Whole organism</tissue>
    </source>
</reference>
<name>A0A6A5HCY0_CAERE</name>
<dbReference type="KEGG" id="crq:GCK72_004635"/>
<evidence type="ECO:0000313" key="2">
    <source>
        <dbReference type="EMBL" id="KAF1764686.1"/>
    </source>
</evidence>
<protein>
    <submittedName>
        <fullName evidence="2">Uncharacterized protein</fullName>
    </submittedName>
</protein>
<dbReference type="PANTHER" id="PTHR21503">
    <property type="entry name" value="F-BOX-CONTAINING HYPOTHETICAL PROTEIN C.ELEGANS"/>
    <property type="match status" value="1"/>
</dbReference>
<feature type="region of interest" description="Disordered" evidence="1">
    <location>
        <begin position="1"/>
        <end position="30"/>
    </location>
</feature>
<dbReference type="PANTHER" id="PTHR21503:SF8">
    <property type="entry name" value="F-BOX ASSOCIATED DOMAIN-CONTAINING PROTEIN-RELATED"/>
    <property type="match status" value="1"/>
</dbReference>
<accession>A0A6A5HCY0</accession>
<feature type="compositionally biased region" description="Basic and acidic residues" evidence="1">
    <location>
        <begin position="1"/>
        <end position="10"/>
    </location>
</feature>
<organism evidence="2 3">
    <name type="scientific">Caenorhabditis remanei</name>
    <name type="common">Caenorhabditis vulgaris</name>
    <dbReference type="NCBI Taxonomy" id="31234"/>
    <lineage>
        <taxon>Eukaryota</taxon>
        <taxon>Metazoa</taxon>
        <taxon>Ecdysozoa</taxon>
        <taxon>Nematoda</taxon>
        <taxon>Chromadorea</taxon>
        <taxon>Rhabditida</taxon>
        <taxon>Rhabditina</taxon>
        <taxon>Rhabditomorpha</taxon>
        <taxon>Rhabditoidea</taxon>
        <taxon>Rhabditidae</taxon>
        <taxon>Peloderinae</taxon>
        <taxon>Caenorhabditis</taxon>
    </lineage>
</organism>
<dbReference type="EMBL" id="WUAV01000002">
    <property type="protein sequence ID" value="KAF1764686.1"/>
    <property type="molecule type" value="Genomic_DNA"/>
</dbReference>